<protein>
    <submittedName>
        <fullName evidence="1">Uncharacterized protein</fullName>
    </submittedName>
</protein>
<name>A0AAE0GRW6_9CHLO</name>
<dbReference type="AlphaFoldDB" id="A0AAE0GRW6"/>
<sequence length="92" mass="10060">MTRGKHLRMSVGNIARPSFPIFDSATNGSTSFCRSLPKNVKLNGVELDVTFVEFASAKLASYSLQISDSIIIEVIPFRTLLSTEALRSPQAL</sequence>
<comment type="caution">
    <text evidence="1">The sequence shown here is derived from an EMBL/GenBank/DDBJ whole genome shotgun (WGS) entry which is preliminary data.</text>
</comment>
<keyword evidence="2" id="KW-1185">Reference proteome</keyword>
<evidence type="ECO:0000313" key="2">
    <source>
        <dbReference type="Proteomes" id="UP001190700"/>
    </source>
</evidence>
<organism evidence="1 2">
    <name type="scientific">Cymbomonas tetramitiformis</name>
    <dbReference type="NCBI Taxonomy" id="36881"/>
    <lineage>
        <taxon>Eukaryota</taxon>
        <taxon>Viridiplantae</taxon>
        <taxon>Chlorophyta</taxon>
        <taxon>Pyramimonadophyceae</taxon>
        <taxon>Pyramimonadales</taxon>
        <taxon>Pyramimonadaceae</taxon>
        <taxon>Cymbomonas</taxon>
    </lineage>
</organism>
<accession>A0AAE0GRW6</accession>
<proteinExistence type="predicted"/>
<dbReference type="Proteomes" id="UP001190700">
    <property type="component" value="Unassembled WGS sequence"/>
</dbReference>
<gene>
    <name evidence="1" type="ORF">CYMTET_9096</name>
</gene>
<evidence type="ECO:0000313" key="1">
    <source>
        <dbReference type="EMBL" id="KAK3283199.1"/>
    </source>
</evidence>
<reference evidence="1 2" key="1">
    <citation type="journal article" date="2015" name="Genome Biol. Evol.">
        <title>Comparative Genomics of a Bacterivorous Green Alga Reveals Evolutionary Causalities and Consequences of Phago-Mixotrophic Mode of Nutrition.</title>
        <authorList>
            <person name="Burns J.A."/>
            <person name="Paasch A."/>
            <person name="Narechania A."/>
            <person name="Kim E."/>
        </authorList>
    </citation>
    <scope>NUCLEOTIDE SEQUENCE [LARGE SCALE GENOMIC DNA]</scope>
    <source>
        <strain evidence="1 2">PLY_AMNH</strain>
    </source>
</reference>
<dbReference type="EMBL" id="LGRX02002980">
    <property type="protein sequence ID" value="KAK3283199.1"/>
    <property type="molecule type" value="Genomic_DNA"/>
</dbReference>